<accession>A0A9P9EEB3</accession>
<dbReference type="Proteomes" id="UP000700596">
    <property type="component" value="Unassembled WGS sequence"/>
</dbReference>
<dbReference type="EMBL" id="JAGMWT010000002">
    <property type="protein sequence ID" value="KAH7135908.1"/>
    <property type="molecule type" value="Genomic_DNA"/>
</dbReference>
<feature type="chain" id="PRO_5040347329" evidence="1">
    <location>
        <begin position="26"/>
        <end position="240"/>
    </location>
</feature>
<proteinExistence type="predicted"/>
<gene>
    <name evidence="2" type="ORF">B0J11DRAFT_519518</name>
</gene>
<keyword evidence="1" id="KW-0732">Signal</keyword>
<evidence type="ECO:0000256" key="1">
    <source>
        <dbReference type="SAM" id="SignalP"/>
    </source>
</evidence>
<comment type="caution">
    <text evidence="2">The sequence shown here is derived from an EMBL/GenBank/DDBJ whole genome shotgun (WGS) entry which is preliminary data.</text>
</comment>
<dbReference type="PANTHER" id="PTHR35332:SF2">
    <property type="entry name" value="REGULATION OF ENOLASE PROTEIN 1"/>
    <property type="match status" value="1"/>
</dbReference>
<dbReference type="PANTHER" id="PTHR35332">
    <property type="entry name" value="REGULATION OF ENOLASE PROTEIN 1"/>
    <property type="match status" value="1"/>
</dbReference>
<reference evidence="2" key="1">
    <citation type="journal article" date="2021" name="Nat. Commun.">
        <title>Genetic determinants of endophytism in the Arabidopsis root mycobiome.</title>
        <authorList>
            <person name="Mesny F."/>
            <person name="Miyauchi S."/>
            <person name="Thiergart T."/>
            <person name="Pickel B."/>
            <person name="Atanasova L."/>
            <person name="Karlsson M."/>
            <person name="Huettel B."/>
            <person name="Barry K.W."/>
            <person name="Haridas S."/>
            <person name="Chen C."/>
            <person name="Bauer D."/>
            <person name="Andreopoulos W."/>
            <person name="Pangilinan J."/>
            <person name="LaButti K."/>
            <person name="Riley R."/>
            <person name="Lipzen A."/>
            <person name="Clum A."/>
            <person name="Drula E."/>
            <person name="Henrissat B."/>
            <person name="Kohler A."/>
            <person name="Grigoriev I.V."/>
            <person name="Martin F.M."/>
            <person name="Hacquard S."/>
        </authorList>
    </citation>
    <scope>NUCLEOTIDE SEQUENCE</scope>
    <source>
        <strain evidence="2">MPI-CAGE-CH-0243</strain>
    </source>
</reference>
<feature type="signal peptide" evidence="1">
    <location>
        <begin position="1"/>
        <end position="25"/>
    </location>
</feature>
<dbReference type="InterPro" id="IPR009784">
    <property type="entry name" value="DUF1349"/>
</dbReference>
<dbReference type="AlphaFoldDB" id="A0A9P9EEB3"/>
<name>A0A9P9EEB3_9PLEO</name>
<keyword evidence="3" id="KW-1185">Reference proteome</keyword>
<organism evidence="2 3">
    <name type="scientific">Dendryphion nanum</name>
    <dbReference type="NCBI Taxonomy" id="256645"/>
    <lineage>
        <taxon>Eukaryota</taxon>
        <taxon>Fungi</taxon>
        <taxon>Dikarya</taxon>
        <taxon>Ascomycota</taxon>
        <taxon>Pezizomycotina</taxon>
        <taxon>Dothideomycetes</taxon>
        <taxon>Pleosporomycetidae</taxon>
        <taxon>Pleosporales</taxon>
        <taxon>Torulaceae</taxon>
        <taxon>Dendryphion</taxon>
    </lineage>
</organism>
<dbReference type="OrthoDB" id="42525at2759"/>
<evidence type="ECO:0000313" key="2">
    <source>
        <dbReference type="EMBL" id="KAH7135908.1"/>
    </source>
</evidence>
<dbReference type="Gene3D" id="2.60.120.200">
    <property type="match status" value="1"/>
</dbReference>
<protein>
    <submittedName>
        <fullName evidence="2">Uncharacterized protein</fullName>
    </submittedName>
</protein>
<evidence type="ECO:0000313" key="3">
    <source>
        <dbReference type="Proteomes" id="UP000700596"/>
    </source>
</evidence>
<dbReference type="Pfam" id="PF07081">
    <property type="entry name" value="DUF1349"/>
    <property type="match status" value="1"/>
</dbReference>
<sequence length="240" mass="26895">MILTKPSYRIISLLLLQFIGAMTYATKTTTVPPFNLSSPAGTDIWRKPPTHDVFDSPTNPSPLLKHSLKSFQRARLTFALPAASTLRQYDQAGLVLHFTKPGAEKGTLKDKWLKTGIEWYYGKPYISTVGTDQWSDWSVVPLSSFAGNESKPSATIEARREKDQLGKSLWIYHIVKDGQGKEIERVPLREINWVFADEEGWEVGIGGYVARPTKEGGDASLESEFAEGVEVELLEYEKTQ</sequence>